<feature type="transmembrane region" description="Helical" evidence="1">
    <location>
        <begin position="7"/>
        <end position="31"/>
    </location>
</feature>
<organism evidence="2">
    <name type="scientific">marine sediment metagenome</name>
    <dbReference type="NCBI Taxonomy" id="412755"/>
    <lineage>
        <taxon>unclassified sequences</taxon>
        <taxon>metagenomes</taxon>
        <taxon>ecological metagenomes</taxon>
    </lineage>
</organism>
<name>X0Y3M5_9ZZZZ</name>
<dbReference type="AlphaFoldDB" id="X0Y3M5"/>
<keyword evidence="1" id="KW-0812">Transmembrane</keyword>
<comment type="caution">
    <text evidence="2">The sequence shown here is derived from an EMBL/GenBank/DDBJ whole genome shotgun (WGS) entry which is preliminary data.</text>
</comment>
<gene>
    <name evidence="2" type="ORF">S01H1_84082</name>
</gene>
<evidence type="ECO:0000256" key="1">
    <source>
        <dbReference type="SAM" id="Phobius"/>
    </source>
</evidence>
<dbReference type="EMBL" id="BARS01057317">
    <property type="protein sequence ID" value="GAG50355.1"/>
    <property type="molecule type" value="Genomic_DNA"/>
</dbReference>
<proteinExistence type="predicted"/>
<reference evidence="2" key="1">
    <citation type="journal article" date="2014" name="Front. Microbiol.">
        <title>High frequency of phylogenetically diverse reductive dehalogenase-homologous genes in deep subseafloor sedimentary metagenomes.</title>
        <authorList>
            <person name="Kawai M."/>
            <person name="Futagami T."/>
            <person name="Toyoda A."/>
            <person name="Takaki Y."/>
            <person name="Nishi S."/>
            <person name="Hori S."/>
            <person name="Arai W."/>
            <person name="Tsubouchi T."/>
            <person name="Morono Y."/>
            <person name="Uchiyama I."/>
            <person name="Ito T."/>
            <person name="Fujiyama A."/>
            <person name="Inagaki F."/>
            <person name="Takami H."/>
        </authorList>
    </citation>
    <scope>NUCLEOTIDE SEQUENCE</scope>
    <source>
        <strain evidence="2">Expedition CK06-06</strain>
    </source>
</reference>
<accession>X0Y3M5</accession>
<feature type="non-terminal residue" evidence="2">
    <location>
        <position position="92"/>
    </location>
</feature>
<keyword evidence="1" id="KW-1133">Transmembrane helix</keyword>
<keyword evidence="1" id="KW-0472">Membrane</keyword>
<sequence length="92" mass="10651">MRDKSNLFYALAILVLVIIFFIVTTTILLTAQESEQPAKQQQIKTWRLPTDLHQGLVKMVDDFNKEYNTRLEIYKQVLKSSSAEFADMPEDA</sequence>
<protein>
    <submittedName>
        <fullName evidence="2">Uncharacterized protein</fullName>
    </submittedName>
</protein>
<evidence type="ECO:0000313" key="2">
    <source>
        <dbReference type="EMBL" id="GAG50355.1"/>
    </source>
</evidence>